<dbReference type="AlphaFoldDB" id="A0A388M2A0"/>
<name>A0A388M2A0_CHABU</name>
<dbReference type="PANTHER" id="PTHR38926">
    <property type="entry name" value="F-BOX DOMAIN CONTAINING PROTEIN, EXPRESSED"/>
    <property type="match status" value="1"/>
</dbReference>
<dbReference type="InterPro" id="IPR032675">
    <property type="entry name" value="LRR_dom_sf"/>
</dbReference>
<accession>A0A388M2A0</accession>
<dbReference type="PROSITE" id="PS50181">
    <property type="entry name" value="FBOX"/>
    <property type="match status" value="1"/>
</dbReference>
<dbReference type="Pfam" id="PF12937">
    <property type="entry name" value="F-box-like"/>
    <property type="match status" value="1"/>
</dbReference>
<keyword evidence="4" id="KW-1185">Reference proteome</keyword>
<feature type="region of interest" description="Disordered" evidence="1">
    <location>
        <begin position="1"/>
        <end position="34"/>
    </location>
</feature>
<protein>
    <recommendedName>
        <fullName evidence="2">F-box domain-containing protein</fullName>
    </recommendedName>
</protein>
<evidence type="ECO:0000259" key="2">
    <source>
        <dbReference type="PROSITE" id="PS50181"/>
    </source>
</evidence>
<dbReference type="PANTHER" id="PTHR38926:SF5">
    <property type="entry name" value="F-BOX AND LEUCINE-RICH REPEAT PROTEIN 6"/>
    <property type="match status" value="1"/>
</dbReference>
<reference evidence="3 4" key="1">
    <citation type="journal article" date="2018" name="Cell">
        <title>The Chara Genome: Secondary Complexity and Implications for Plant Terrestrialization.</title>
        <authorList>
            <person name="Nishiyama T."/>
            <person name="Sakayama H."/>
            <person name="Vries J.D."/>
            <person name="Buschmann H."/>
            <person name="Saint-Marcoux D."/>
            <person name="Ullrich K.K."/>
            <person name="Haas F.B."/>
            <person name="Vanderstraeten L."/>
            <person name="Becker D."/>
            <person name="Lang D."/>
            <person name="Vosolsobe S."/>
            <person name="Rombauts S."/>
            <person name="Wilhelmsson P.K.I."/>
            <person name="Janitza P."/>
            <person name="Kern R."/>
            <person name="Heyl A."/>
            <person name="Rumpler F."/>
            <person name="Villalobos L.I.A.C."/>
            <person name="Clay J.M."/>
            <person name="Skokan R."/>
            <person name="Toyoda A."/>
            <person name="Suzuki Y."/>
            <person name="Kagoshima H."/>
            <person name="Schijlen E."/>
            <person name="Tajeshwar N."/>
            <person name="Catarino B."/>
            <person name="Hetherington A.J."/>
            <person name="Saltykova A."/>
            <person name="Bonnot C."/>
            <person name="Breuninger H."/>
            <person name="Symeonidi A."/>
            <person name="Radhakrishnan G.V."/>
            <person name="Van Nieuwerburgh F."/>
            <person name="Deforce D."/>
            <person name="Chang C."/>
            <person name="Karol K.G."/>
            <person name="Hedrich R."/>
            <person name="Ulvskov P."/>
            <person name="Glockner G."/>
            <person name="Delwiche C.F."/>
            <person name="Petrasek J."/>
            <person name="Van de Peer Y."/>
            <person name="Friml J."/>
            <person name="Beilby M."/>
            <person name="Dolan L."/>
            <person name="Kohara Y."/>
            <person name="Sugano S."/>
            <person name="Fujiyama A."/>
            <person name="Delaux P.-M."/>
            <person name="Quint M."/>
            <person name="TheiBen G."/>
            <person name="Hagemann M."/>
            <person name="Harholt J."/>
            <person name="Dunand C."/>
            <person name="Zachgo S."/>
            <person name="Langdale J."/>
            <person name="Maumus F."/>
            <person name="Straeten D.V.D."/>
            <person name="Gould S.B."/>
            <person name="Rensing S.A."/>
        </authorList>
    </citation>
    <scope>NUCLEOTIDE SEQUENCE [LARGE SCALE GENOMIC DNA]</scope>
    <source>
        <strain evidence="3 4">S276</strain>
    </source>
</reference>
<comment type="caution">
    <text evidence="3">The sequence shown here is derived from an EMBL/GenBank/DDBJ whole genome shotgun (WGS) entry which is preliminary data.</text>
</comment>
<dbReference type="SUPFAM" id="SSF81383">
    <property type="entry name" value="F-box domain"/>
    <property type="match status" value="1"/>
</dbReference>
<sequence length="354" mass="40183">MLSNREGRRERAKEGAAGDTRDHRVSESKDWQGERREVVCSPRFMARDSEIGSTAGFRDTSHRTDPIDHCSSEFYVIDDHNELLLVRDWSNLPTDVLVLIFSRLDVRDRCRAASVCQGWRCASLDPACWRQADLMSIVDSEHAEEVARGIILRSRGQVRCLSLPEFSDSTLECIGKHCPLLEKVKLCSLWRRWRLGSCDASIESFQLFVEGCPQLRSLDLGLGEYELLDFVKILVSGFPNLVSLHLYAFEIDSDVVRLIVEHLPRLQTLAFQGADLMDEDLSLIAHGLRSLRYLYLGHDDNLPHRAIEKMRSARPDITISTGGFIPDSYQPITMMGGESIVHTMDLSTHYQCTN</sequence>
<dbReference type="EMBL" id="BFEA01000689">
    <property type="protein sequence ID" value="GBG88700.1"/>
    <property type="molecule type" value="Genomic_DNA"/>
</dbReference>
<dbReference type="OrthoDB" id="2095648at2759"/>
<gene>
    <name evidence="3" type="ORF">CBR_g48229</name>
</gene>
<feature type="domain" description="F-box" evidence="2">
    <location>
        <begin position="86"/>
        <end position="132"/>
    </location>
</feature>
<organism evidence="3 4">
    <name type="scientific">Chara braunii</name>
    <name type="common">Braun's stonewort</name>
    <dbReference type="NCBI Taxonomy" id="69332"/>
    <lineage>
        <taxon>Eukaryota</taxon>
        <taxon>Viridiplantae</taxon>
        <taxon>Streptophyta</taxon>
        <taxon>Charophyceae</taxon>
        <taxon>Charales</taxon>
        <taxon>Characeae</taxon>
        <taxon>Chara</taxon>
    </lineage>
</organism>
<dbReference type="InterPro" id="IPR001810">
    <property type="entry name" value="F-box_dom"/>
</dbReference>
<dbReference type="Gene3D" id="3.80.10.10">
    <property type="entry name" value="Ribonuclease Inhibitor"/>
    <property type="match status" value="1"/>
</dbReference>
<evidence type="ECO:0000313" key="4">
    <source>
        <dbReference type="Proteomes" id="UP000265515"/>
    </source>
</evidence>
<dbReference type="Gramene" id="GBG88700">
    <property type="protein sequence ID" value="GBG88700"/>
    <property type="gene ID" value="CBR_g48229"/>
</dbReference>
<proteinExistence type="predicted"/>
<evidence type="ECO:0000256" key="1">
    <source>
        <dbReference type="SAM" id="MobiDB-lite"/>
    </source>
</evidence>
<dbReference type="Proteomes" id="UP000265515">
    <property type="component" value="Unassembled WGS sequence"/>
</dbReference>
<dbReference type="STRING" id="69332.A0A388M2A0"/>
<dbReference type="Gene3D" id="1.20.1280.50">
    <property type="match status" value="1"/>
</dbReference>
<dbReference type="SMART" id="SM00256">
    <property type="entry name" value="FBOX"/>
    <property type="match status" value="1"/>
</dbReference>
<dbReference type="InterPro" id="IPR036047">
    <property type="entry name" value="F-box-like_dom_sf"/>
</dbReference>
<dbReference type="SUPFAM" id="SSF52047">
    <property type="entry name" value="RNI-like"/>
    <property type="match status" value="1"/>
</dbReference>
<evidence type="ECO:0000313" key="3">
    <source>
        <dbReference type="EMBL" id="GBG88700.1"/>
    </source>
</evidence>